<evidence type="ECO:0000313" key="2">
    <source>
        <dbReference type="Proteomes" id="UP001237780"/>
    </source>
</evidence>
<reference evidence="1 2" key="1">
    <citation type="submission" date="2023-07" db="EMBL/GenBank/DDBJ databases">
        <title>Comparative genomics of wheat-associated soil bacteria to identify genetic determinants of phenazine resistance.</title>
        <authorList>
            <person name="Mouncey N."/>
        </authorList>
    </citation>
    <scope>NUCLEOTIDE SEQUENCE [LARGE SCALE GENOMIC DNA]</scope>
    <source>
        <strain evidence="1 2">W4I11</strain>
    </source>
</reference>
<accession>A0ABU0S5T4</accession>
<gene>
    <name evidence="1" type="ORF">QFZ34_001301</name>
</gene>
<dbReference type="EMBL" id="JAUSZT010000002">
    <property type="protein sequence ID" value="MDQ0996124.1"/>
    <property type="molecule type" value="Genomic_DNA"/>
</dbReference>
<keyword evidence="2" id="KW-1185">Reference proteome</keyword>
<dbReference type="Proteomes" id="UP001237780">
    <property type="component" value="Unassembled WGS sequence"/>
</dbReference>
<protein>
    <submittedName>
        <fullName evidence="1">Uncharacterized protein</fullName>
    </submittedName>
</protein>
<sequence>MEIVRETFHTSTAMWASDIRSSNDNRRKALSVGRSVFPEDAVARISSRRAPVQAAQSRSEGQVGAPQMLAAVVL</sequence>
<comment type="caution">
    <text evidence="1">The sequence shown here is derived from an EMBL/GenBank/DDBJ whole genome shotgun (WGS) entry which is preliminary data.</text>
</comment>
<evidence type="ECO:0000313" key="1">
    <source>
        <dbReference type="EMBL" id="MDQ0996124.1"/>
    </source>
</evidence>
<name>A0ABU0S5T4_9HYPH</name>
<organism evidence="1 2">
    <name type="scientific">Phyllobacterium ifriqiyense</name>
    <dbReference type="NCBI Taxonomy" id="314238"/>
    <lineage>
        <taxon>Bacteria</taxon>
        <taxon>Pseudomonadati</taxon>
        <taxon>Pseudomonadota</taxon>
        <taxon>Alphaproteobacteria</taxon>
        <taxon>Hyphomicrobiales</taxon>
        <taxon>Phyllobacteriaceae</taxon>
        <taxon>Phyllobacterium</taxon>
    </lineage>
</organism>
<proteinExistence type="predicted"/>